<dbReference type="EMBL" id="GBRD01009460">
    <property type="protein sequence ID" value="JAG56364.1"/>
    <property type="molecule type" value="Transcribed_RNA"/>
</dbReference>
<name>A0A0K8ST44_LYGHE</name>
<dbReference type="AlphaFoldDB" id="A0A0K8ST44"/>
<protein>
    <submittedName>
        <fullName evidence="1">Uncharacterized protein</fullName>
    </submittedName>
</protein>
<accession>A0A0K8ST44</accession>
<feature type="non-terminal residue" evidence="1">
    <location>
        <position position="1"/>
    </location>
</feature>
<organism evidence="1">
    <name type="scientific">Lygus hesperus</name>
    <name type="common">Western plant bug</name>
    <dbReference type="NCBI Taxonomy" id="30085"/>
    <lineage>
        <taxon>Eukaryota</taxon>
        <taxon>Metazoa</taxon>
        <taxon>Ecdysozoa</taxon>
        <taxon>Arthropoda</taxon>
        <taxon>Hexapoda</taxon>
        <taxon>Insecta</taxon>
        <taxon>Pterygota</taxon>
        <taxon>Neoptera</taxon>
        <taxon>Paraneoptera</taxon>
        <taxon>Hemiptera</taxon>
        <taxon>Heteroptera</taxon>
        <taxon>Panheteroptera</taxon>
        <taxon>Cimicomorpha</taxon>
        <taxon>Miridae</taxon>
        <taxon>Mirini</taxon>
        <taxon>Lygus</taxon>
    </lineage>
</organism>
<feature type="non-terminal residue" evidence="1">
    <location>
        <position position="103"/>
    </location>
</feature>
<sequence length="103" mass="11092">CWCCEAAEDFFSLLKHSAEKEAAEVATPNVLSALICMRTLPLQAVGFLSFPVRVAAGGAVGSLMLHNYATQRLGLPRQRLSLMCTEKGTITLSVVPHTRCGTQ</sequence>
<evidence type="ECO:0000313" key="1">
    <source>
        <dbReference type="EMBL" id="JAG56364.1"/>
    </source>
</evidence>
<proteinExistence type="predicted"/>
<reference evidence="1" key="1">
    <citation type="submission" date="2014-09" db="EMBL/GenBank/DDBJ databases">
        <authorList>
            <person name="Magalhaes I.L.F."/>
            <person name="Oliveira U."/>
            <person name="Santos F.R."/>
            <person name="Vidigal T.H.D.A."/>
            <person name="Brescovit A.D."/>
            <person name="Santos A.J."/>
        </authorList>
    </citation>
    <scope>NUCLEOTIDE SEQUENCE</scope>
</reference>